<evidence type="ECO:0000313" key="3">
    <source>
        <dbReference type="Proteomes" id="UP001317870"/>
    </source>
</evidence>
<organism evidence="2 3">
    <name type="scientific">Nocardia sputorum</name>
    <dbReference type="NCBI Taxonomy" id="2984338"/>
    <lineage>
        <taxon>Bacteria</taxon>
        <taxon>Bacillati</taxon>
        <taxon>Actinomycetota</taxon>
        <taxon>Actinomycetes</taxon>
        <taxon>Mycobacteriales</taxon>
        <taxon>Nocardiaceae</taxon>
        <taxon>Nocardia</taxon>
    </lineage>
</organism>
<evidence type="ECO:0000256" key="1">
    <source>
        <dbReference type="SAM" id="MobiDB-lite"/>
    </source>
</evidence>
<dbReference type="EMBL" id="AP026978">
    <property type="protein sequence ID" value="BDU02573.1"/>
    <property type="molecule type" value="Genomic_DNA"/>
</dbReference>
<reference evidence="2 3" key="1">
    <citation type="submission" date="2022-11" db="EMBL/GenBank/DDBJ databases">
        <title>Genome Sequencing of Nocardia sp. ON39_IFM12276 and assembly.</title>
        <authorList>
            <person name="Shimojima M."/>
            <person name="Toyokawa M."/>
            <person name="Uesaka K."/>
        </authorList>
    </citation>
    <scope>NUCLEOTIDE SEQUENCE [LARGE SCALE GENOMIC DNA]</scope>
    <source>
        <strain evidence="2 3">IFM 12276</strain>
    </source>
</reference>
<feature type="region of interest" description="Disordered" evidence="1">
    <location>
        <begin position="116"/>
        <end position="182"/>
    </location>
</feature>
<proteinExistence type="predicted"/>
<accession>A0ABM8D5F4</accession>
<name>A0ABM8D5F4_9NOCA</name>
<dbReference type="Proteomes" id="UP001317870">
    <property type="component" value="Chromosome"/>
</dbReference>
<feature type="compositionally biased region" description="Basic residues" evidence="1">
    <location>
        <begin position="87"/>
        <end position="98"/>
    </location>
</feature>
<feature type="compositionally biased region" description="Basic and acidic residues" evidence="1">
    <location>
        <begin position="168"/>
        <end position="182"/>
    </location>
</feature>
<feature type="region of interest" description="Disordered" evidence="1">
    <location>
        <begin position="1"/>
        <end position="20"/>
    </location>
</feature>
<gene>
    <name evidence="2" type="ORF">IFM12276_56010</name>
</gene>
<keyword evidence="3" id="KW-1185">Reference proteome</keyword>
<feature type="region of interest" description="Disordered" evidence="1">
    <location>
        <begin position="79"/>
        <end position="100"/>
    </location>
</feature>
<sequence length="227" mass="26588">MHHHRHHVVGGADLGQRHPQRHFRRDIETGQREAAQPRGQLVFGDGLRREVGDGRSGGQHHLIPRTIHRRIHRPQRLMTPDHIRDRRPQRRHIQHTRQPHRERNIIPRRTGIELIQKPHPPLRQRQRHPLRTLHRHQRVPVTGALQRLQPRGQRGDGGALEDQPGGHPRRDGRAEPGGDLRRDQRIAAQLEEIVVRADRRTGTEQLGEHLADQLFQRTDRRTEYLGL</sequence>
<evidence type="ECO:0000313" key="2">
    <source>
        <dbReference type="EMBL" id="BDU02573.1"/>
    </source>
</evidence>
<protein>
    <submittedName>
        <fullName evidence="2">Uncharacterized protein</fullName>
    </submittedName>
</protein>
<feature type="compositionally biased region" description="Basic residues" evidence="1">
    <location>
        <begin position="120"/>
        <end position="138"/>
    </location>
</feature>